<dbReference type="RefSeq" id="WP_282235421.1">
    <property type="nucleotide sequence ID" value="NZ_CP035631.1"/>
</dbReference>
<keyword evidence="3" id="KW-1185">Reference proteome</keyword>
<sequence>MIGFGVTAGLVVGLFFGILTLLLGVWMVTLVAPSVQMWVDRSLVGFHTSQVEKFEDLVSEQSSLEMVFQGVVVELWWQPAAPNPTNYIDSDSSGVMGFSIDSEAQQKEEERVEDLVRIYLRVRVPKLDVIDLMLRFAPQNTPEVIFSWHYRKTSGGDVLAAVSKGGYAATQGDGDSGHPEFSLKDGYYEAKWSQVYAKYELTRLVYFAIDFRSSSSQAFKGDTLTLEIEDAGSELEVGE</sequence>
<dbReference type="Proteomes" id="UP001321526">
    <property type="component" value="Chromosome"/>
</dbReference>
<keyword evidence="1" id="KW-0812">Transmembrane</keyword>
<keyword evidence="1" id="KW-1133">Transmembrane helix</keyword>
<accession>A0ABY8FLG7</accession>
<name>A0ABY8FLG7_9GAMM</name>
<proteinExistence type="predicted"/>
<evidence type="ECO:0000256" key="1">
    <source>
        <dbReference type="SAM" id="Phobius"/>
    </source>
</evidence>
<organism evidence="2 3">
    <name type="scientific">Salinicola endophyticus</name>
    <dbReference type="NCBI Taxonomy" id="1949083"/>
    <lineage>
        <taxon>Bacteria</taxon>
        <taxon>Pseudomonadati</taxon>
        <taxon>Pseudomonadota</taxon>
        <taxon>Gammaproteobacteria</taxon>
        <taxon>Oceanospirillales</taxon>
        <taxon>Halomonadaceae</taxon>
        <taxon>Salinicola</taxon>
    </lineage>
</organism>
<keyword evidence="1" id="KW-0472">Membrane</keyword>
<evidence type="ECO:0000313" key="2">
    <source>
        <dbReference type="EMBL" id="WFF43377.1"/>
    </source>
</evidence>
<evidence type="ECO:0000313" key="3">
    <source>
        <dbReference type="Proteomes" id="UP001321526"/>
    </source>
</evidence>
<dbReference type="EMBL" id="CP035631">
    <property type="protein sequence ID" value="WFF43377.1"/>
    <property type="molecule type" value="Genomic_DNA"/>
</dbReference>
<reference evidence="2 3" key="1">
    <citation type="submission" date="2019-01" db="EMBL/GenBank/DDBJ databases">
        <title>Genome sequence of Salinicola endophyticus REST5.</title>
        <authorList>
            <person name="Nascimento F.X."/>
        </authorList>
    </citation>
    <scope>NUCLEOTIDE SEQUENCE [LARGE SCALE GENOMIC DNA]</scope>
    <source>
        <strain evidence="2 3">REST5</strain>
    </source>
</reference>
<feature type="transmembrane region" description="Helical" evidence="1">
    <location>
        <begin position="6"/>
        <end position="32"/>
    </location>
</feature>
<gene>
    <name evidence="2" type="ORF">EVC62_18810</name>
</gene>
<protein>
    <submittedName>
        <fullName evidence="2">Uncharacterized protein</fullName>
    </submittedName>
</protein>